<dbReference type="EMBL" id="NSKE01000004">
    <property type="protein sequence ID" value="PAU94638.1"/>
    <property type="molecule type" value="Genomic_DNA"/>
</dbReference>
<evidence type="ECO:0000259" key="1">
    <source>
        <dbReference type="PROSITE" id="PS50206"/>
    </source>
</evidence>
<accession>A0A2A2GBC0</accession>
<dbReference type="Pfam" id="PF00581">
    <property type="entry name" value="Rhodanese"/>
    <property type="match status" value="1"/>
</dbReference>
<dbReference type="Gene3D" id="3.40.250.10">
    <property type="entry name" value="Rhodanese-like domain"/>
    <property type="match status" value="1"/>
</dbReference>
<dbReference type="InterPro" id="IPR036873">
    <property type="entry name" value="Rhodanese-like_dom_sf"/>
</dbReference>
<dbReference type="SUPFAM" id="SSF52821">
    <property type="entry name" value="Rhodanese/Cell cycle control phosphatase"/>
    <property type="match status" value="1"/>
</dbReference>
<dbReference type="PROSITE" id="PS50206">
    <property type="entry name" value="RHODANESE_3"/>
    <property type="match status" value="1"/>
</dbReference>
<protein>
    <submittedName>
        <fullName evidence="2">Rhodanese</fullName>
    </submittedName>
</protein>
<gene>
    <name evidence="2" type="ORF">CK503_06440</name>
</gene>
<name>A0A2A2GBC0_9BACT</name>
<evidence type="ECO:0000313" key="3">
    <source>
        <dbReference type="Proteomes" id="UP000218831"/>
    </source>
</evidence>
<dbReference type="OrthoDB" id="9808735at2"/>
<dbReference type="Proteomes" id="UP000218831">
    <property type="component" value="Unassembled WGS sequence"/>
</dbReference>
<dbReference type="AlphaFoldDB" id="A0A2A2GBC0"/>
<dbReference type="PANTHER" id="PTHR43031:SF18">
    <property type="entry name" value="RHODANESE-RELATED SULFURTRANSFERASES"/>
    <property type="match status" value="1"/>
</dbReference>
<dbReference type="InterPro" id="IPR050229">
    <property type="entry name" value="GlpE_sulfurtransferase"/>
</dbReference>
<dbReference type="PANTHER" id="PTHR43031">
    <property type="entry name" value="FAD-DEPENDENT OXIDOREDUCTASE"/>
    <property type="match status" value="1"/>
</dbReference>
<evidence type="ECO:0000313" key="2">
    <source>
        <dbReference type="EMBL" id="PAU94638.1"/>
    </source>
</evidence>
<sequence length="119" mass="13289">MTLFVGQACAQTEADNTRISAEQFQEKVDETPGVVIDVRTQEEYNQGHLAMVDDHLDLLNGDFEASLDSLNKEKTYYLYCRTGNRSGQAVELMKENGFKNVYNIGGFQDLVNAGIESSK</sequence>
<proteinExistence type="predicted"/>
<keyword evidence="3" id="KW-1185">Reference proteome</keyword>
<comment type="caution">
    <text evidence="2">The sequence shown here is derived from an EMBL/GenBank/DDBJ whole genome shotgun (WGS) entry which is preliminary data.</text>
</comment>
<organism evidence="2 3">
    <name type="scientific">Fodinibius salipaludis</name>
    <dbReference type="NCBI Taxonomy" id="2032627"/>
    <lineage>
        <taxon>Bacteria</taxon>
        <taxon>Pseudomonadati</taxon>
        <taxon>Balneolota</taxon>
        <taxon>Balneolia</taxon>
        <taxon>Balneolales</taxon>
        <taxon>Balneolaceae</taxon>
        <taxon>Fodinibius</taxon>
    </lineage>
</organism>
<dbReference type="CDD" id="cd00158">
    <property type="entry name" value="RHOD"/>
    <property type="match status" value="1"/>
</dbReference>
<dbReference type="SMART" id="SM00450">
    <property type="entry name" value="RHOD"/>
    <property type="match status" value="1"/>
</dbReference>
<reference evidence="2 3" key="1">
    <citation type="submission" date="2017-08" db="EMBL/GenBank/DDBJ databases">
        <title>Aliifodinibius alkalisoli sp. nov., isolated from saline alkaline soil.</title>
        <authorList>
            <person name="Liu D."/>
            <person name="Zhang G."/>
        </authorList>
    </citation>
    <scope>NUCLEOTIDE SEQUENCE [LARGE SCALE GENOMIC DNA]</scope>
    <source>
        <strain evidence="2 3">WN023</strain>
    </source>
</reference>
<feature type="domain" description="Rhodanese" evidence="1">
    <location>
        <begin position="34"/>
        <end position="119"/>
    </location>
</feature>
<dbReference type="InterPro" id="IPR001763">
    <property type="entry name" value="Rhodanese-like_dom"/>
</dbReference>